<feature type="transmembrane region" description="Helical" evidence="1">
    <location>
        <begin position="47"/>
        <end position="65"/>
    </location>
</feature>
<dbReference type="AlphaFoldDB" id="A0A7X7LUQ8"/>
<dbReference type="OrthoDB" id="9180819at2"/>
<comment type="caution">
    <text evidence="2">The sequence shown here is derived from an EMBL/GenBank/DDBJ whole genome shotgun (WGS) entry which is preliminary data.</text>
</comment>
<evidence type="ECO:0000313" key="2">
    <source>
        <dbReference type="EMBL" id="NLF53700.1"/>
    </source>
</evidence>
<sequence>MRLPLRLELRPSRGVMASVLLVHVAAALTLFHVLAGGSGGDWGWSPAVTAVFLGGVLAASLAQALRGELRRAGRAMTLAADGGVTLIEGRLEVACRVRPGAVDFGWAVWMTLEPVVGDRAGERPRARAMMLVPANLPSGGWRPLRIWLRHKAGAAATG</sequence>
<dbReference type="RefSeq" id="WP_068805334.1">
    <property type="nucleotide sequence ID" value="NZ_MBFM01000002.1"/>
</dbReference>
<feature type="transmembrane region" description="Helical" evidence="1">
    <location>
        <begin position="12"/>
        <end position="35"/>
    </location>
</feature>
<accession>A0A7X7LUQ8</accession>
<keyword evidence="1" id="KW-0812">Transmembrane</keyword>
<gene>
    <name evidence="2" type="ORF">GX576_04745</name>
</gene>
<protein>
    <submittedName>
        <fullName evidence="2">Uncharacterized protein</fullName>
    </submittedName>
</protein>
<dbReference type="InterPro" id="IPR009883">
    <property type="entry name" value="YgfX"/>
</dbReference>
<organism evidence="2 3">
    <name type="scientific">Thauera phenolivorans</name>
    <dbReference type="NCBI Taxonomy" id="1792543"/>
    <lineage>
        <taxon>Bacteria</taxon>
        <taxon>Pseudomonadati</taxon>
        <taxon>Pseudomonadota</taxon>
        <taxon>Betaproteobacteria</taxon>
        <taxon>Rhodocyclales</taxon>
        <taxon>Zoogloeaceae</taxon>
        <taxon>Thauera</taxon>
    </lineage>
</organism>
<reference evidence="2 3" key="1">
    <citation type="journal article" date="2020" name="Biotechnol. Biofuels">
        <title>New insights from the biogas microbiome by comprehensive genome-resolved metagenomics of nearly 1600 species originating from multiple anaerobic digesters.</title>
        <authorList>
            <person name="Campanaro S."/>
            <person name="Treu L."/>
            <person name="Rodriguez-R L.M."/>
            <person name="Kovalovszki A."/>
            <person name="Ziels R.M."/>
            <person name="Maus I."/>
            <person name="Zhu X."/>
            <person name="Kougias P.G."/>
            <person name="Basile A."/>
            <person name="Luo G."/>
            <person name="Schluter A."/>
            <person name="Konstantinidis K.T."/>
            <person name="Angelidaki I."/>
        </authorList>
    </citation>
    <scope>NUCLEOTIDE SEQUENCE [LARGE SCALE GENOMIC DNA]</scope>
    <source>
        <strain evidence="2">AS06rmzACSIP_256</strain>
    </source>
</reference>
<proteinExistence type="predicted"/>
<name>A0A7X7LUQ8_9RHOO</name>
<dbReference type="Proteomes" id="UP000536534">
    <property type="component" value="Unassembled WGS sequence"/>
</dbReference>
<dbReference type="Pfam" id="PF07254">
    <property type="entry name" value="Cpta_toxin"/>
    <property type="match status" value="1"/>
</dbReference>
<dbReference type="EMBL" id="JAAYYV010000121">
    <property type="protein sequence ID" value="NLF53700.1"/>
    <property type="molecule type" value="Genomic_DNA"/>
</dbReference>
<keyword evidence="1" id="KW-0472">Membrane</keyword>
<keyword evidence="1" id="KW-1133">Transmembrane helix</keyword>
<evidence type="ECO:0000313" key="3">
    <source>
        <dbReference type="Proteomes" id="UP000536534"/>
    </source>
</evidence>
<evidence type="ECO:0000256" key="1">
    <source>
        <dbReference type="SAM" id="Phobius"/>
    </source>
</evidence>